<dbReference type="EMBL" id="RKQG01000001">
    <property type="protein sequence ID" value="RPE36072.1"/>
    <property type="molecule type" value="Genomic_DNA"/>
</dbReference>
<dbReference type="InterPro" id="IPR023159">
    <property type="entry name" value="SO1590-like_sf"/>
</dbReference>
<dbReference type="SUPFAM" id="SSF159238">
    <property type="entry name" value="SO1590-like"/>
    <property type="match status" value="1"/>
</dbReference>
<dbReference type="InterPro" id="IPR021607">
    <property type="entry name" value="DUF3224"/>
</dbReference>
<dbReference type="Proteomes" id="UP000266906">
    <property type="component" value="Unassembled WGS sequence"/>
</dbReference>
<dbReference type="Gene3D" id="2.40.350.10">
    <property type="entry name" value="SO1590-like"/>
    <property type="match status" value="1"/>
</dbReference>
<protein>
    <submittedName>
        <fullName evidence="1">Uncharacterized protein DUF3224</fullName>
    </submittedName>
</protein>
<accession>A0A3N4RRM0</accession>
<gene>
    <name evidence="1" type="ORF">EDD38_4439</name>
</gene>
<reference evidence="1 2" key="1">
    <citation type="submission" date="2018-11" db="EMBL/GenBank/DDBJ databases">
        <title>Sequencing the genomes of 1000 actinobacteria strains.</title>
        <authorList>
            <person name="Klenk H.-P."/>
        </authorList>
    </citation>
    <scope>NUCLEOTIDE SEQUENCE [LARGE SCALE GENOMIC DNA]</scope>
    <source>
        <strain evidence="1 2">DSM 44781</strain>
    </source>
</reference>
<organism evidence="1 2">
    <name type="scientific">Kitasatospora cineracea</name>
    <dbReference type="NCBI Taxonomy" id="88074"/>
    <lineage>
        <taxon>Bacteria</taxon>
        <taxon>Bacillati</taxon>
        <taxon>Actinomycetota</taxon>
        <taxon>Actinomycetes</taxon>
        <taxon>Kitasatosporales</taxon>
        <taxon>Streptomycetaceae</taxon>
        <taxon>Kitasatospora</taxon>
    </lineage>
</organism>
<name>A0A3N4RRM0_9ACTN</name>
<comment type="caution">
    <text evidence="1">The sequence shown here is derived from an EMBL/GenBank/DDBJ whole genome shotgun (WGS) entry which is preliminary data.</text>
</comment>
<proteinExistence type="predicted"/>
<dbReference type="Pfam" id="PF11528">
    <property type="entry name" value="DUF3224"/>
    <property type="match status" value="1"/>
</dbReference>
<dbReference type="RefSeq" id="WP_123819240.1">
    <property type="nucleotide sequence ID" value="NZ_RKQG01000001.1"/>
</dbReference>
<keyword evidence="2" id="KW-1185">Reference proteome</keyword>
<dbReference type="AlphaFoldDB" id="A0A3N4RRM0"/>
<evidence type="ECO:0000313" key="1">
    <source>
        <dbReference type="EMBL" id="RPE36072.1"/>
    </source>
</evidence>
<sequence>MTARTDITTDTDTAVAADTVTDTAVAADAVTTSGSISFANWEEKEAGSSGAGPRTAHASVVNTFSGGIEAAGTACDYSIAYTVGHAGVFTGMELVTGSIDGRPGSFVLEQRGTFAEDGTIHCTFTVVPGSGTEGLAGLTGSGEYTCRTGQASFPYSLSYRL</sequence>
<evidence type="ECO:0000313" key="2">
    <source>
        <dbReference type="Proteomes" id="UP000266906"/>
    </source>
</evidence>